<dbReference type="Proteomes" id="UP000268350">
    <property type="component" value="Unassembled WGS sequence"/>
</dbReference>
<feature type="signal peptide" evidence="1">
    <location>
        <begin position="1"/>
        <end position="20"/>
    </location>
</feature>
<dbReference type="SMART" id="SM00280">
    <property type="entry name" value="KAZAL"/>
    <property type="match status" value="2"/>
</dbReference>
<evidence type="ECO:0000313" key="4">
    <source>
        <dbReference type="Proteomes" id="UP000268350"/>
    </source>
</evidence>
<protein>
    <submittedName>
        <fullName evidence="3">Blast:Enhancer of split M1 protein</fullName>
    </submittedName>
</protein>
<dbReference type="AlphaFoldDB" id="A0A3B0K8C3"/>
<accession>A0A3B0K8C3</accession>
<name>A0A3B0K8C3_DROGU</name>
<dbReference type="InterPro" id="IPR002350">
    <property type="entry name" value="Kazal_dom"/>
</dbReference>
<feature type="domain" description="Kazal-like" evidence="2">
    <location>
        <begin position="24"/>
        <end position="78"/>
    </location>
</feature>
<dbReference type="STRING" id="7266.A0A3B0K8C3"/>
<dbReference type="CDD" id="cd00104">
    <property type="entry name" value="KAZAL_FS"/>
    <property type="match status" value="1"/>
</dbReference>
<dbReference type="OMA" id="LEVQECF"/>
<dbReference type="OrthoDB" id="88467at2759"/>
<reference evidence="4" key="1">
    <citation type="submission" date="2018-01" db="EMBL/GenBank/DDBJ databases">
        <authorList>
            <person name="Alioto T."/>
            <person name="Alioto T."/>
        </authorList>
    </citation>
    <scope>NUCLEOTIDE SEQUENCE [LARGE SCALE GENOMIC DNA]</scope>
</reference>
<evidence type="ECO:0000313" key="3">
    <source>
        <dbReference type="EMBL" id="SPP89583.1"/>
    </source>
</evidence>
<dbReference type="SUPFAM" id="SSF100895">
    <property type="entry name" value="Kazal-type serine protease inhibitors"/>
    <property type="match status" value="1"/>
</dbReference>
<sequence>MMIFQALTLCCLALVSGIAANTVSTNETACPQFCAAIYRPVCATDGKIFKEFASECNLQSDNCRRERNKISAYTETDAAWCSSELVDNLHDKLGSFRLDLEECFKPCSMIYQPICVTNGKYRSQLSNVCLLETFNCALQVSGAQTTELLRVLRESAC</sequence>
<evidence type="ECO:0000256" key="1">
    <source>
        <dbReference type="SAM" id="SignalP"/>
    </source>
</evidence>
<dbReference type="Pfam" id="PF07648">
    <property type="entry name" value="Kazal_2"/>
    <property type="match status" value="2"/>
</dbReference>
<dbReference type="Gene3D" id="3.30.60.30">
    <property type="match status" value="2"/>
</dbReference>
<organism evidence="3 4">
    <name type="scientific">Drosophila guanche</name>
    <name type="common">Fruit fly</name>
    <dbReference type="NCBI Taxonomy" id="7266"/>
    <lineage>
        <taxon>Eukaryota</taxon>
        <taxon>Metazoa</taxon>
        <taxon>Ecdysozoa</taxon>
        <taxon>Arthropoda</taxon>
        <taxon>Hexapoda</taxon>
        <taxon>Insecta</taxon>
        <taxon>Pterygota</taxon>
        <taxon>Neoptera</taxon>
        <taxon>Endopterygota</taxon>
        <taxon>Diptera</taxon>
        <taxon>Brachycera</taxon>
        <taxon>Muscomorpha</taxon>
        <taxon>Ephydroidea</taxon>
        <taxon>Drosophilidae</taxon>
        <taxon>Drosophila</taxon>
        <taxon>Sophophora</taxon>
    </lineage>
</organism>
<dbReference type="InterPro" id="IPR036058">
    <property type="entry name" value="Kazal_dom_sf"/>
</dbReference>
<keyword evidence="1" id="KW-0732">Signal</keyword>
<dbReference type="PROSITE" id="PS51465">
    <property type="entry name" value="KAZAL_2"/>
    <property type="match status" value="2"/>
</dbReference>
<proteinExistence type="predicted"/>
<keyword evidence="4" id="KW-1185">Reference proteome</keyword>
<gene>
    <name evidence="3" type="ORF">DGUA_6G020234</name>
</gene>
<feature type="domain" description="Kazal-like" evidence="2">
    <location>
        <begin position="97"/>
        <end position="157"/>
    </location>
</feature>
<evidence type="ECO:0000259" key="2">
    <source>
        <dbReference type="PROSITE" id="PS51465"/>
    </source>
</evidence>
<feature type="chain" id="PRO_5017463751" evidence="1">
    <location>
        <begin position="21"/>
        <end position="157"/>
    </location>
</feature>
<dbReference type="EMBL" id="OUUW01000023">
    <property type="protein sequence ID" value="SPP89583.1"/>
    <property type="molecule type" value="Genomic_DNA"/>
</dbReference>